<keyword evidence="2" id="KW-1185">Reference proteome</keyword>
<gene>
    <name evidence="1" type="ORF">A0J61_02352</name>
</gene>
<dbReference type="AlphaFoldDB" id="A0A1C7NKT9"/>
<evidence type="ECO:0000313" key="2">
    <source>
        <dbReference type="Proteomes" id="UP000093000"/>
    </source>
</evidence>
<comment type="caution">
    <text evidence="1">The sequence shown here is derived from an EMBL/GenBank/DDBJ whole genome shotgun (WGS) entry which is preliminary data.</text>
</comment>
<dbReference type="InParanoid" id="A0A1C7NKT9"/>
<name>A0A1C7NKT9_9FUNG</name>
<dbReference type="EMBL" id="LUGH01000087">
    <property type="protein sequence ID" value="OBZ89600.1"/>
    <property type="molecule type" value="Genomic_DNA"/>
</dbReference>
<sequence length="74" mass="8747">MFPFIVSYSLYRNHFSTLSVESKNASQELRECERKLQFKDYESQSFQTMFINGKAIQNTENNNEFYCGNRLSVS</sequence>
<accession>A0A1C7NKT9</accession>
<reference evidence="1 2" key="1">
    <citation type="submission" date="2016-03" db="EMBL/GenBank/DDBJ databases">
        <title>Choanephora cucurbitarum.</title>
        <authorList>
            <person name="Min B."/>
            <person name="Park H."/>
            <person name="Park J.-H."/>
            <person name="Shin H.-D."/>
            <person name="Choi I.-G."/>
        </authorList>
    </citation>
    <scope>NUCLEOTIDE SEQUENCE [LARGE SCALE GENOMIC DNA]</scope>
    <source>
        <strain evidence="1 2">KUS-F28377</strain>
    </source>
</reference>
<proteinExistence type="predicted"/>
<dbReference type="Proteomes" id="UP000093000">
    <property type="component" value="Unassembled WGS sequence"/>
</dbReference>
<protein>
    <submittedName>
        <fullName evidence="1">Uncharacterized protein</fullName>
    </submittedName>
</protein>
<organism evidence="1 2">
    <name type="scientific">Choanephora cucurbitarum</name>
    <dbReference type="NCBI Taxonomy" id="101091"/>
    <lineage>
        <taxon>Eukaryota</taxon>
        <taxon>Fungi</taxon>
        <taxon>Fungi incertae sedis</taxon>
        <taxon>Mucoromycota</taxon>
        <taxon>Mucoromycotina</taxon>
        <taxon>Mucoromycetes</taxon>
        <taxon>Mucorales</taxon>
        <taxon>Mucorineae</taxon>
        <taxon>Choanephoraceae</taxon>
        <taxon>Choanephoroideae</taxon>
        <taxon>Choanephora</taxon>
    </lineage>
</organism>
<evidence type="ECO:0000313" key="1">
    <source>
        <dbReference type="EMBL" id="OBZ89600.1"/>
    </source>
</evidence>